<feature type="domain" description="Transglycosylase SLT" evidence="2">
    <location>
        <begin position="129"/>
        <end position="235"/>
    </location>
</feature>
<dbReference type="RefSeq" id="WP_278527786.1">
    <property type="nucleotide sequence ID" value="NZ_JABZST010000001.1"/>
</dbReference>
<dbReference type="Proteomes" id="UP000757461">
    <property type="component" value="Unassembled WGS sequence"/>
</dbReference>
<dbReference type="GO" id="GO:0008933">
    <property type="term" value="F:peptidoglycan lytic transglycosylase activity"/>
    <property type="evidence" value="ECO:0007669"/>
    <property type="project" value="InterPro"/>
</dbReference>
<reference evidence="3" key="1">
    <citation type="submission" date="2020-04" db="EMBL/GenBank/DDBJ databases">
        <title>Deep metagenomics examines the oral microbiome during advanced dental caries in children, revealing novel taxa and co-occurrences with host molecules.</title>
        <authorList>
            <person name="Baker J.L."/>
            <person name="Morton J.T."/>
            <person name="Dinis M."/>
            <person name="Alvarez R."/>
            <person name="Tran N.C."/>
            <person name="Knight R."/>
            <person name="Edlund A."/>
        </authorList>
    </citation>
    <scope>NUCLEOTIDE SEQUENCE</scope>
    <source>
        <strain evidence="3">JCVI_25_bin.9</strain>
    </source>
</reference>
<dbReference type="PROSITE" id="PS00922">
    <property type="entry name" value="TRANSGLYCOSYLASE"/>
    <property type="match status" value="1"/>
</dbReference>
<protein>
    <submittedName>
        <fullName evidence="3">Lytic transglycosylase domain-containing protein</fullName>
    </submittedName>
</protein>
<evidence type="ECO:0000259" key="2">
    <source>
        <dbReference type="Pfam" id="PF01464"/>
    </source>
</evidence>
<dbReference type="CDD" id="cd16894">
    <property type="entry name" value="MltD-like"/>
    <property type="match status" value="1"/>
</dbReference>
<dbReference type="GO" id="GO:0000270">
    <property type="term" value="P:peptidoglycan metabolic process"/>
    <property type="evidence" value="ECO:0007669"/>
    <property type="project" value="InterPro"/>
</dbReference>
<dbReference type="GO" id="GO:0016020">
    <property type="term" value="C:membrane"/>
    <property type="evidence" value="ECO:0007669"/>
    <property type="project" value="InterPro"/>
</dbReference>
<dbReference type="InterPro" id="IPR023346">
    <property type="entry name" value="Lysozyme-like_dom_sf"/>
</dbReference>
<dbReference type="PANTHER" id="PTHR37423:SF2">
    <property type="entry name" value="MEMBRANE-BOUND LYTIC MUREIN TRANSGLYCOSYLASE C"/>
    <property type="match status" value="1"/>
</dbReference>
<proteinExistence type="inferred from homology"/>
<accession>A0A930HZR7</accession>
<comment type="similarity">
    <text evidence="1">Belongs to the transglycosylase Slt family.</text>
</comment>
<sequence>MSRKRRIFSFIIGLGCVCTMQAQQQTVIDDHGKTVEVMIPDADGALSGYVSVDYSDDKFYANGSSQRNNMNADAENGMEEIDRKIRNLSNVMSLTCNDEVKKYIDRYTKAGRQSTCYLLGRARYYNRFFEDALRTYGLPMELKYLPVIESGLNPNATSRVGAAGLWQFMTTTGKQYNLRIDDYIDERRDPEKSSYAAARMLSDLYQRFGDWTLALAAYNCGPTRVSNAISKAGGASDFWAVYQYLPKETRGYVPAFIAVNYVMNYYADYNIQPLSTGLPVRCDTVVVEKDVRLGKIAAVLGMEIADLKILNPQYRQDLIRAFSTDGTVKLRLPAEMIERFNYNKELIYQDKPSFEAPVMTVTATTAIGSQGHTGSHQGLLMR</sequence>
<dbReference type="Gene3D" id="1.10.530.10">
    <property type="match status" value="1"/>
</dbReference>
<dbReference type="SUPFAM" id="SSF53955">
    <property type="entry name" value="Lysozyme-like"/>
    <property type="match status" value="1"/>
</dbReference>
<dbReference type="InterPro" id="IPR000189">
    <property type="entry name" value="Transglyc_AS"/>
</dbReference>
<organism evidence="3 4">
    <name type="scientific">Prevotella histicola</name>
    <dbReference type="NCBI Taxonomy" id="470565"/>
    <lineage>
        <taxon>Bacteria</taxon>
        <taxon>Pseudomonadati</taxon>
        <taxon>Bacteroidota</taxon>
        <taxon>Bacteroidia</taxon>
        <taxon>Bacteroidales</taxon>
        <taxon>Prevotellaceae</taxon>
        <taxon>Prevotella</taxon>
    </lineage>
</organism>
<name>A0A930HZR7_9BACT</name>
<dbReference type="AlphaFoldDB" id="A0A930HZR7"/>
<dbReference type="EMBL" id="JABZSQ010000125">
    <property type="protein sequence ID" value="MBF1415343.1"/>
    <property type="molecule type" value="Genomic_DNA"/>
</dbReference>
<evidence type="ECO:0000313" key="4">
    <source>
        <dbReference type="Proteomes" id="UP000757461"/>
    </source>
</evidence>
<evidence type="ECO:0000313" key="3">
    <source>
        <dbReference type="EMBL" id="MBF1415343.1"/>
    </source>
</evidence>
<evidence type="ECO:0000256" key="1">
    <source>
        <dbReference type="ARBA" id="ARBA00007734"/>
    </source>
</evidence>
<dbReference type="InterPro" id="IPR008258">
    <property type="entry name" value="Transglycosylase_SLT_dom_1"/>
</dbReference>
<dbReference type="PANTHER" id="PTHR37423">
    <property type="entry name" value="SOLUBLE LYTIC MUREIN TRANSGLYCOSYLASE-RELATED"/>
    <property type="match status" value="1"/>
</dbReference>
<comment type="caution">
    <text evidence="3">The sequence shown here is derived from an EMBL/GenBank/DDBJ whole genome shotgun (WGS) entry which is preliminary data.</text>
</comment>
<dbReference type="Pfam" id="PF01464">
    <property type="entry name" value="SLT"/>
    <property type="match status" value="1"/>
</dbReference>
<gene>
    <name evidence="3" type="ORF">HXN33_07160</name>
</gene>